<dbReference type="Gramene" id="LPERR09G13360.1">
    <property type="protein sequence ID" value="LPERR09G13360.1"/>
    <property type="gene ID" value="LPERR09G13360"/>
</dbReference>
<reference evidence="2 3" key="1">
    <citation type="submission" date="2012-08" db="EMBL/GenBank/DDBJ databases">
        <title>Oryza genome evolution.</title>
        <authorList>
            <person name="Wing R.A."/>
        </authorList>
    </citation>
    <scope>NUCLEOTIDE SEQUENCE</scope>
</reference>
<proteinExistence type="predicted"/>
<dbReference type="SUPFAM" id="SSF54928">
    <property type="entry name" value="RNA-binding domain, RBD"/>
    <property type="match status" value="1"/>
</dbReference>
<dbReference type="InterPro" id="IPR035979">
    <property type="entry name" value="RBD_domain_sf"/>
</dbReference>
<evidence type="ECO:0000313" key="3">
    <source>
        <dbReference type="Proteomes" id="UP000032180"/>
    </source>
</evidence>
<accession>A0A0D9XFZ4</accession>
<dbReference type="AlphaFoldDB" id="A0A0D9XFZ4"/>
<dbReference type="EnsemblPlants" id="LPERR09G13360.1">
    <property type="protein sequence ID" value="LPERR09G13360.1"/>
    <property type="gene ID" value="LPERR09G13360"/>
</dbReference>
<dbReference type="Proteomes" id="UP000032180">
    <property type="component" value="Chromosome 9"/>
</dbReference>
<name>A0A0D9XFZ4_9ORYZ</name>
<dbReference type="InterPro" id="IPR007201">
    <property type="entry name" value="Mei2-like_Rrm_C"/>
</dbReference>
<dbReference type="HOGENOM" id="CLU_048816_0_0_1"/>
<dbReference type="GO" id="GO:0003676">
    <property type="term" value="F:nucleic acid binding"/>
    <property type="evidence" value="ECO:0007669"/>
    <property type="project" value="InterPro"/>
</dbReference>
<evidence type="ECO:0000313" key="2">
    <source>
        <dbReference type="EnsemblPlants" id="LPERR09G13360.1"/>
    </source>
</evidence>
<dbReference type="eggNOG" id="KOG4660">
    <property type="taxonomic scope" value="Eukaryota"/>
</dbReference>
<organism evidence="2 3">
    <name type="scientific">Leersia perrieri</name>
    <dbReference type="NCBI Taxonomy" id="77586"/>
    <lineage>
        <taxon>Eukaryota</taxon>
        <taxon>Viridiplantae</taxon>
        <taxon>Streptophyta</taxon>
        <taxon>Embryophyta</taxon>
        <taxon>Tracheophyta</taxon>
        <taxon>Spermatophyta</taxon>
        <taxon>Magnoliopsida</taxon>
        <taxon>Liliopsida</taxon>
        <taxon>Poales</taxon>
        <taxon>Poaceae</taxon>
        <taxon>BOP clade</taxon>
        <taxon>Oryzoideae</taxon>
        <taxon>Oryzeae</taxon>
        <taxon>Oryzinae</taxon>
        <taxon>Leersia</taxon>
    </lineage>
</organism>
<dbReference type="Pfam" id="PF04059">
    <property type="entry name" value="RRM_2"/>
    <property type="match status" value="1"/>
</dbReference>
<reference evidence="3" key="2">
    <citation type="submission" date="2013-12" db="EMBL/GenBank/DDBJ databases">
        <authorList>
            <person name="Yu Y."/>
            <person name="Lee S."/>
            <person name="de Baynast K."/>
            <person name="Wissotski M."/>
            <person name="Liu L."/>
            <person name="Talag J."/>
            <person name="Goicoechea J."/>
            <person name="Angelova A."/>
            <person name="Jetty R."/>
            <person name="Kudrna D."/>
            <person name="Golser W."/>
            <person name="Rivera L."/>
            <person name="Zhang J."/>
            <person name="Wing R."/>
        </authorList>
    </citation>
    <scope>NUCLEOTIDE SEQUENCE</scope>
</reference>
<sequence>MPVMVYYCPPPSVQMVVYGFPAAPPPAAAPATRRCSITLIEEGGAGDEPIELKAGDEPSPRKAMAPFRLALPPPTPPAPAASALGFTASTSSLMIRNIPNKFRKERIIAILDQHCADENRNLRSRSRGVKSEYDFLYVPIDFRTRCNKGYAFVNMTTAAAALRLRGFLQDHRWDAAQCPKVCDVVPAAIQGRDAFVAHFSASWFPCHTKAFLPVWFDPPRDGVQQTKAHVVGRIVTRPRG</sequence>
<protein>
    <recommendedName>
        <fullName evidence="1">Mei2-like C-terminal RNA recognition motif domain-containing protein</fullName>
    </recommendedName>
</protein>
<keyword evidence="3" id="KW-1185">Reference proteome</keyword>
<dbReference type="CDD" id="cd12277">
    <property type="entry name" value="RRM3_MEI2_EAR1_like"/>
    <property type="match status" value="1"/>
</dbReference>
<evidence type="ECO:0000259" key="1">
    <source>
        <dbReference type="Pfam" id="PF04059"/>
    </source>
</evidence>
<feature type="domain" description="Mei2-like C-terminal RNA recognition motif" evidence="1">
    <location>
        <begin position="92"/>
        <end position="199"/>
    </location>
</feature>
<reference evidence="2" key="3">
    <citation type="submission" date="2015-04" db="UniProtKB">
        <authorList>
            <consortium name="EnsemblPlants"/>
        </authorList>
    </citation>
    <scope>IDENTIFICATION</scope>
</reference>